<keyword evidence="2" id="KW-0812">Transmembrane</keyword>
<dbReference type="AlphaFoldDB" id="A0A9W4HD17"/>
<feature type="compositionally biased region" description="Low complexity" evidence="1">
    <location>
        <begin position="1"/>
        <end position="14"/>
    </location>
</feature>
<feature type="transmembrane region" description="Helical" evidence="2">
    <location>
        <begin position="86"/>
        <end position="108"/>
    </location>
</feature>
<name>A0A9W4HD17_PENOL</name>
<evidence type="ECO:0000256" key="1">
    <source>
        <dbReference type="SAM" id="MobiDB-lite"/>
    </source>
</evidence>
<gene>
    <name evidence="3" type="ORF">POLS_LOCUS1515</name>
</gene>
<comment type="caution">
    <text evidence="3">The sequence shown here is derived from an EMBL/GenBank/DDBJ whole genome shotgun (WGS) entry which is preliminary data.</text>
</comment>
<dbReference type="OrthoDB" id="3890746at2759"/>
<evidence type="ECO:0000313" key="3">
    <source>
        <dbReference type="EMBL" id="CAG7988662.1"/>
    </source>
</evidence>
<organism evidence="3 4">
    <name type="scientific">Penicillium olsonii</name>
    <dbReference type="NCBI Taxonomy" id="99116"/>
    <lineage>
        <taxon>Eukaryota</taxon>
        <taxon>Fungi</taxon>
        <taxon>Dikarya</taxon>
        <taxon>Ascomycota</taxon>
        <taxon>Pezizomycotina</taxon>
        <taxon>Eurotiomycetes</taxon>
        <taxon>Eurotiomycetidae</taxon>
        <taxon>Eurotiales</taxon>
        <taxon>Aspergillaceae</taxon>
        <taxon>Penicillium</taxon>
    </lineage>
</organism>
<feature type="transmembrane region" description="Helical" evidence="2">
    <location>
        <begin position="35"/>
        <end position="53"/>
    </location>
</feature>
<proteinExistence type="predicted"/>
<sequence length="239" mass="26420">MASTSSITGSQGSGRASSSDMDESTFLKRNRTIHFLRIALSFLAFAIAIAVIACEAPPLQHYKDTSQWAPAGLALWPLNFDLRPTIAAIACGSIITMMNLVYIVTALMPSPHSRIKPLNIYSSVLAFAGFVTALVTVLFTIYRPSSNHPAGFNTNETLHSWTCKWKTGTDGTSIPRHFERDCMNTRAGFALMCVLIGMEMLMGIVAAAGTWFQRDVSRRREQQFQVEKLEIASKHAYHQ</sequence>
<dbReference type="PANTHER" id="PTHR42069">
    <property type="entry name" value="HYPHAL ANASTAMOSIS-8 PROTEIN"/>
    <property type="match status" value="1"/>
</dbReference>
<feature type="transmembrane region" description="Helical" evidence="2">
    <location>
        <begin position="120"/>
        <end position="142"/>
    </location>
</feature>
<protein>
    <recommendedName>
        <fullName evidence="5">MARVEL domain-containing protein</fullName>
    </recommendedName>
</protein>
<feature type="region of interest" description="Disordered" evidence="1">
    <location>
        <begin position="1"/>
        <end position="21"/>
    </location>
</feature>
<evidence type="ECO:0008006" key="5">
    <source>
        <dbReference type="Google" id="ProtNLM"/>
    </source>
</evidence>
<evidence type="ECO:0000256" key="2">
    <source>
        <dbReference type="SAM" id="Phobius"/>
    </source>
</evidence>
<evidence type="ECO:0000313" key="4">
    <source>
        <dbReference type="Proteomes" id="UP001153618"/>
    </source>
</evidence>
<reference evidence="3" key="1">
    <citation type="submission" date="2021-07" db="EMBL/GenBank/DDBJ databases">
        <authorList>
            <person name="Branca A.L. A."/>
        </authorList>
    </citation>
    <scope>NUCLEOTIDE SEQUENCE</scope>
</reference>
<dbReference type="Proteomes" id="UP001153618">
    <property type="component" value="Unassembled WGS sequence"/>
</dbReference>
<keyword evidence="2" id="KW-1133">Transmembrane helix</keyword>
<dbReference type="EMBL" id="CAJVOS010000011">
    <property type="protein sequence ID" value="CAG7988662.1"/>
    <property type="molecule type" value="Genomic_DNA"/>
</dbReference>
<keyword evidence="2" id="KW-0472">Membrane</keyword>
<keyword evidence="4" id="KW-1185">Reference proteome</keyword>
<accession>A0A9W4HD17</accession>
<dbReference type="PANTHER" id="PTHR42069:SF1">
    <property type="entry name" value="MARVEL DOMAIN-CONTAINING PROTEIN"/>
    <property type="match status" value="1"/>
</dbReference>
<feature type="transmembrane region" description="Helical" evidence="2">
    <location>
        <begin position="189"/>
        <end position="212"/>
    </location>
</feature>